<gene>
    <name evidence="1" type="ORF">BK658_19190</name>
</gene>
<accession>A0A423GN92</accession>
<sequence>MPMTQDQAARIITSAIRRYIAEKSYARMIKKGAIWNKDDPRSSDWQAELSMKKKLAAIRSISQKNIHNLISNLEMLTPPELTLVTNIKHAKFFATHTTNTPRTNKGGGISLYSRQKLLDRGVIFNTKNSPVEDIALLGNDDFVFFSLEVGETPKKGGSAFGDLTYRFNLHETIFMEVGWLSLVEMRFARTPDLSRHIHDLSAEDYTLLKKRELSPLSTVFFGQDMINGIALSLILDLRKLSPTGQTRLLAMAGESSLNSLINGIYRPELKVPRHYFSSAANAEPHKIVIQPRSKL</sequence>
<name>A0A423GN92_9PSED</name>
<proteinExistence type="predicted"/>
<evidence type="ECO:0000313" key="1">
    <source>
        <dbReference type="EMBL" id="ROM93791.1"/>
    </source>
</evidence>
<dbReference type="AlphaFoldDB" id="A0A423GN92"/>
<dbReference type="EMBL" id="MOBI01000021">
    <property type="protein sequence ID" value="ROM93791.1"/>
    <property type="molecule type" value="Genomic_DNA"/>
</dbReference>
<organism evidence="1 2">
    <name type="scientific">Pseudomonas brassicacearum</name>
    <dbReference type="NCBI Taxonomy" id="930166"/>
    <lineage>
        <taxon>Bacteria</taxon>
        <taxon>Pseudomonadati</taxon>
        <taxon>Pseudomonadota</taxon>
        <taxon>Gammaproteobacteria</taxon>
        <taxon>Pseudomonadales</taxon>
        <taxon>Pseudomonadaceae</taxon>
        <taxon>Pseudomonas</taxon>
    </lineage>
</organism>
<comment type="caution">
    <text evidence="1">The sequence shown here is derived from an EMBL/GenBank/DDBJ whole genome shotgun (WGS) entry which is preliminary data.</text>
</comment>
<evidence type="ECO:0000313" key="2">
    <source>
        <dbReference type="Proteomes" id="UP000284684"/>
    </source>
</evidence>
<protein>
    <submittedName>
        <fullName evidence="1">Uncharacterized protein</fullName>
    </submittedName>
</protein>
<dbReference type="Proteomes" id="UP000284684">
    <property type="component" value="Unassembled WGS sequence"/>
</dbReference>
<dbReference type="RefSeq" id="WP_123583805.1">
    <property type="nucleotide sequence ID" value="NZ_MOBI01000021.1"/>
</dbReference>
<reference evidence="1 2" key="1">
    <citation type="submission" date="2016-10" db="EMBL/GenBank/DDBJ databases">
        <title>Comparative genome analysis of multiple Pseudomonas spp. focuses on biocontrol and plant growth promoting traits.</title>
        <authorList>
            <person name="Tao X.-Y."/>
            <person name="Taylor C.G."/>
        </authorList>
    </citation>
    <scope>NUCLEOTIDE SEQUENCE [LARGE SCALE GENOMIC DNA]</scope>
    <source>
        <strain evidence="1 2">37D10</strain>
    </source>
</reference>